<keyword evidence="2" id="KW-1185">Reference proteome</keyword>
<gene>
    <name evidence="1" type="ORF">AVEN_270524_1</name>
</gene>
<sequence>MINCFVYTTFFPVLKCGNFLISSNVSCDKDIMTSKSFTIDELVEYKLSGANLGDDEKVILPSFEDAMDSPEKLGTHFFCQKNSAKYSMNLIRFIMILKVQRQSAGQSTAKDFN</sequence>
<name>A0A4Y2B5D9_ARAVE</name>
<evidence type="ECO:0000313" key="2">
    <source>
        <dbReference type="Proteomes" id="UP000499080"/>
    </source>
</evidence>
<dbReference type="AlphaFoldDB" id="A0A4Y2B5D9"/>
<reference evidence="1 2" key="1">
    <citation type="journal article" date="2019" name="Sci. Rep.">
        <title>Orb-weaving spider Araneus ventricosus genome elucidates the spidroin gene catalogue.</title>
        <authorList>
            <person name="Kono N."/>
            <person name="Nakamura H."/>
            <person name="Ohtoshi R."/>
            <person name="Moran D.A.P."/>
            <person name="Shinohara A."/>
            <person name="Yoshida Y."/>
            <person name="Fujiwara M."/>
            <person name="Mori M."/>
            <person name="Tomita M."/>
            <person name="Arakawa K."/>
        </authorList>
    </citation>
    <scope>NUCLEOTIDE SEQUENCE [LARGE SCALE GENOMIC DNA]</scope>
</reference>
<accession>A0A4Y2B5D9</accession>
<dbReference type="EMBL" id="BGPR01000052">
    <property type="protein sequence ID" value="GBL87253.1"/>
    <property type="molecule type" value="Genomic_DNA"/>
</dbReference>
<organism evidence="1 2">
    <name type="scientific">Araneus ventricosus</name>
    <name type="common">Orbweaver spider</name>
    <name type="synonym">Epeira ventricosa</name>
    <dbReference type="NCBI Taxonomy" id="182803"/>
    <lineage>
        <taxon>Eukaryota</taxon>
        <taxon>Metazoa</taxon>
        <taxon>Ecdysozoa</taxon>
        <taxon>Arthropoda</taxon>
        <taxon>Chelicerata</taxon>
        <taxon>Arachnida</taxon>
        <taxon>Araneae</taxon>
        <taxon>Araneomorphae</taxon>
        <taxon>Entelegynae</taxon>
        <taxon>Araneoidea</taxon>
        <taxon>Araneidae</taxon>
        <taxon>Araneus</taxon>
    </lineage>
</organism>
<evidence type="ECO:0000313" key="1">
    <source>
        <dbReference type="EMBL" id="GBL87253.1"/>
    </source>
</evidence>
<protein>
    <submittedName>
        <fullName evidence="1">Uncharacterized protein</fullName>
    </submittedName>
</protein>
<proteinExistence type="predicted"/>
<dbReference type="Proteomes" id="UP000499080">
    <property type="component" value="Unassembled WGS sequence"/>
</dbReference>
<comment type="caution">
    <text evidence="1">The sequence shown here is derived from an EMBL/GenBank/DDBJ whole genome shotgun (WGS) entry which is preliminary data.</text>
</comment>